<gene>
    <name evidence="2" type="ORF">Tdes44962_MAKER00224</name>
</gene>
<dbReference type="Proteomes" id="UP001138500">
    <property type="component" value="Unassembled WGS sequence"/>
</dbReference>
<proteinExistence type="predicted"/>
<dbReference type="PANTHER" id="PTHR12203">
    <property type="entry name" value="KDEL LYS-ASP-GLU-LEU CONTAINING - RELATED"/>
    <property type="match status" value="1"/>
</dbReference>
<reference evidence="2 3" key="2">
    <citation type="journal article" date="2021" name="Curr. Genet.">
        <title>Genetic response to nitrogen starvation in the aggressive Eucalyptus foliar pathogen Teratosphaeria destructans.</title>
        <authorList>
            <person name="Havenga M."/>
            <person name="Wingfield B.D."/>
            <person name="Wingfield M.J."/>
            <person name="Dreyer L.L."/>
            <person name="Roets F."/>
            <person name="Aylward J."/>
        </authorList>
    </citation>
    <scope>NUCLEOTIDE SEQUENCE [LARGE SCALE GENOMIC DNA]</scope>
    <source>
        <strain evidence="2">CMW44962</strain>
    </source>
</reference>
<dbReference type="AlphaFoldDB" id="A0A9W7W4C8"/>
<dbReference type="PANTHER" id="PTHR12203:SF107">
    <property type="entry name" value="GLYCOSYL TRANSFERASE CAP10 DOMAIN-CONTAINING PROTEIN"/>
    <property type="match status" value="1"/>
</dbReference>
<dbReference type="EMBL" id="RIBY02001112">
    <property type="protein sequence ID" value="KAH9832744.1"/>
    <property type="molecule type" value="Genomic_DNA"/>
</dbReference>
<dbReference type="InterPro" id="IPR006598">
    <property type="entry name" value="CAP10"/>
</dbReference>
<protein>
    <submittedName>
        <fullName evidence="2">DUF821 domain-containing protein</fullName>
    </submittedName>
</protein>
<organism evidence="2 3">
    <name type="scientific">Teratosphaeria destructans</name>
    <dbReference type="NCBI Taxonomy" id="418781"/>
    <lineage>
        <taxon>Eukaryota</taxon>
        <taxon>Fungi</taxon>
        <taxon>Dikarya</taxon>
        <taxon>Ascomycota</taxon>
        <taxon>Pezizomycotina</taxon>
        <taxon>Dothideomycetes</taxon>
        <taxon>Dothideomycetidae</taxon>
        <taxon>Mycosphaerellales</taxon>
        <taxon>Teratosphaeriaceae</taxon>
        <taxon>Teratosphaeria</taxon>
    </lineage>
</organism>
<accession>A0A9W7W4C8</accession>
<keyword evidence="3" id="KW-1185">Reference proteome</keyword>
<evidence type="ECO:0000259" key="1">
    <source>
        <dbReference type="SMART" id="SM00672"/>
    </source>
</evidence>
<feature type="domain" description="Glycosyl transferase CAP10" evidence="1">
    <location>
        <begin position="184"/>
        <end position="446"/>
    </location>
</feature>
<name>A0A9W7W4C8_9PEZI</name>
<dbReference type="InterPro" id="IPR051091">
    <property type="entry name" value="O-Glucosyltr/Glycosyltrsf_90"/>
</dbReference>
<dbReference type="SMART" id="SM00672">
    <property type="entry name" value="CAP10"/>
    <property type="match status" value="1"/>
</dbReference>
<evidence type="ECO:0000313" key="3">
    <source>
        <dbReference type="Proteomes" id="UP001138500"/>
    </source>
</evidence>
<evidence type="ECO:0000313" key="2">
    <source>
        <dbReference type="EMBL" id="KAH9832744.1"/>
    </source>
</evidence>
<dbReference type="Pfam" id="PF05686">
    <property type="entry name" value="Glyco_transf_90"/>
    <property type="match status" value="1"/>
</dbReference>
<dbReference type="OrthoDB" id="541052at2759"/>
<sequence length="485" mass="54940">MDTGFRSRMSGAWSLISWKHACCGLITLAIAQFLIISQGFGQPNVCITTSQSPSTRPEDHSIAALDAAHFVETSLGNVTGDGLTAEQCLGIFPDLYHPIDKAIEHWKTRRHVISREDIDVTYRVTSLPVPERGAAMRILIHDNELRVLESLDPTCNFQSIRERAVGTLFNIQAALQSATAGGETLPTIEAALVFLDQTHYPDEPSTRSTWAMAANTGDQTHQRHWLMPSFDFRYSFESGPYYSDARRRAMEHDVPWTSKIPKAVWRGSRSSDTKIRATLLQVTKDKEWADVHEISANSDDPELNLSLDELCRYVSSATVSDSTSWPLTDHDLFYSKAFTIHTEGATYSGRLKFLLNCNSVPIVHDYTWISEWYHLLKDDGPEQNHVRVKRDWSDLEQKVQYYLDHPDEAQRIIDSHLATFRGRYLTKAAQSCYIRALIQGYSTVSFKPVVYIQANAEPGKASIRRGEPFEQFIYEPRDFVEGQLG</sequence>
<comment type="caution">
    <text evidence="2">The sequence shown here is derived from an EMBL/GenBank/DDBJ whole genome shotgun (WGS) entry which is preliminary data.</text>
</comment>
<reference evidence="2 3" key="1">
    <citation type="journal article" date="2018" name="IMA Fungus">
        <title>IMA Genome-F 10: Nine draft genome sequences of Claviceps purpurea s.lat., including C. arundinis, C. humidiphila, and C. cf. spartinae, pseudomolecules for the pitch canker pathogen Fusarium circinatum, draft genome of Davidsoniella eucalypti, Grosmannia galeiformis, Quambalaria eucalypti, and Teratosphaeria destructans.</title>
        <authorList>
            <person name="Wingfield B.D."/>
            <person name="Liu M."/>
            <person name="Nguyen H.D."/>
            <person name="Lane F.A."/>
            <person name="Morgan S.W."/>
            <person name="De Vos L."/>
            <person name="Wilken P.M."/>
            <person name="Duong T.A."/>
            <person name="Aylward J."/>
            <person name="Coetzee M.P."/>
            <person name="Dadej K."/>
            <person name="De Beer Z.W."/>
            <person name="Findlay W."/>
            <person name="Havenga M."/>
            <person name="Kolarik M."/>
            <person name="Menzies J.G."/>
            <person name="Naidoo K."/>
            <person name="Pochopski O."/>
            <person name="Shoukouhi P."/>
            <person name="Santana Q.C."/>
            <person name="Seifert K.A."/>
            <person name="Soal N."/>
            <person name="Steenkamp E.T."/>
            <person name="Tatham C.T."/>
            <person name="van der Nest M.A."/>
            <person name="Wingfield M.J."/>
        </authorList>
    </citation>
    <scope>NUCLEOTIDE SEQUENCE [LARGE SCALE GENOMIC DNA]</scope>
    <source>
        <strain evidence="2">CMW44962</strain>
    </source>
</reference>